<dbReference type="Pfam" id="PF12627">
    <property type="entry name" value="PolyA_pol_RNAbd"/>
    <property type="match status" value="1"/>
</dbReference>
<dbReference type="AlphaFoldDB" id="A0A8E0RMY3"/>
<dbReference type="Gene3D" id="3.30.460.10">
    <property type="entry name" value="Beta Polymerase, domain 2"/>
    <property type="match status" value="1"/>
</dbReference>
<keyword evidence="4" id="KW-0819">tRNA processing</keyword>
<accession>A0A8E0RMY3</accession>
<keyword evidence="5" id="KW-0548">Nucleotidyltransferase</keyword>
<keyword evidence="9" id="KW-0694">RNA-binding</keyword>
<keyword evidence="7" id="KW-0547">Nucleotide-binding</keyword>
<dbReference type="GO" id="GO:0000049">
    <property type="term" value="F:tRNA binding"/>
    <property type="evidence" value="ECO:0007669"/>
    <property type="project" value="TreeGrafter"/>
</dbReference>
<comment type="cofactor">
    <cofactor evidence="1">
        <name>Mg(2+)</name>
        <dbReference type="ChEBI" id="CHEBI:18420"/>
    </cofactor>
</comment>
<dbReference type="GO" id="GO:0001680">
    <property type="term" value="P:tRNA 3'-terminal CCA addition"/>
    <property type="evidence" value="ECO:0007669"/>
    <property type="project" value="TreeGrafter"/>
</dbReference>
<dbReference type="GO" id="GO:0000166">
    <property type="term" value="F:nucleotide binding"/>
    <property type="evidence" value="ECO:0007669"/>
    <property type="project" value="UniProtKB-KW"/>
</dbReference>
<reference evidence="12" key="1">
    <citation type="submission" date="2019-05" db="EMBL/GenBank/DDBJ databases">
        <title>Annotation for the trematode Fasciolopsis buski.</title>
        <authorList>
            <person name="Choi Y.-J."/>
        </authorList>
    </citation>
    <scope>NUCLEOTIDE SEQUENCE</scope>
    <source>
        <strain evidence="12">HT</strain>
        <tissue evidence="12">Whole worm</tissue>
    </source>
</reference>
<dbReference type="InterPro" id="IPR050264">
    <property type="entry name" value="Bact_CCA-adding_enz_type3_sf"/>
</dbReference>
<protein>
    <submittedName>
        <fullName evidence="12">CCA tRNA nucleotidyltransferase 1 mitochondrial</fullName>
    </submittedName>
</protein>
<dbReference type="SUPFAM" id="SSF81891">
    <property type="entry name" value="Poly A polymerase C-terminal region-like"/>
    <property type="match status" value="1"/>
</dbReference>
<dbReference type="PANTHER" id="PTHR46173:SF1">
    <property type="entry name" value="CCA TRNA NUCLEOTIDYLTRANSFERASE 1, MITOCHONDRIAL"/>
    <property type="match status" value="1"/>
</dbReference>
<evidence type="ECO:0000259" key="10">
    <source>
        <dbReference type="Pfam" id="PF01743"/>
    </source>
</evidence>
<evidence type="ECO:0000256" key="3">
    <source>
        <dbReference type="ARBA" id="ARBA00022679"/>
    </source>
</evidence>
<evidence type="ECO:0000256" key="8">
    <source>
        <dbReference type="ARBA" id="ARBA00022842"/>
    </source>
</evidence>
<dbReference type="GO" id="GO:0005739">
    <property type="term" value="C:mitochondrion"/>
    <property type="evidence" value="ECO:0007669"/>
    <property type="project" value="TreeGrafter"/>
</dbReference>
<feature type="non-terminal residue" evidence="12">
    <location>
        <position position="263"/>
    </location>
</feature>
<name>A0A8E0RMY3_9TREM</name>
<keyword evidence="8" id="KW-0460">Magnesium</keyword>
<feature type="domain" description="Poly A polymerase head" evidence="10">
    <location>
        <begin position="3"/>
        <end position="88"/>
    </location>
</feature>
<dbReference type="Gene3D" id="1.10.3090.10">
    <property type="entry name" value="cca-adding enzyme, domain 2"/>
    <property type="match status" value="1"/>
</dbReference>
<proteinExistence type="inferred from homology"/>
<evidence type="ECO:0000256" key="2">
    <source>
        <dbReference type="ARBA" id="ARBA00007265"/>
    </source>
</evidence>
<evidence type="ECO:0000256" key="7">
    <source>
        <dbReference type="ARBA" id="ARBA00022741"/>
    </source>
</evidence>
<organism evidence="12 13">
    <name type="scientific">Fasciolopsis buskii</name>
    <dbReference type="NCBI Taxonomy" id="27845"/>
    <lineage>
        <taxon>Eukaryota</taxon>
        <taxon>Metazoa</taxon>
        <taxon>Spiralia</taxon>
        <taxon>Lophotrochozoa</taxon>
        <taxon>Platyhelminthes</taxon>
        <taxon>Trematoda</taxon>
        <taxon>Digenea</taxon>
        <taxon>Plagiorchiida</taxon>
        <taxon>Echinostomata</taxon>
        <taxon>Echinostomatoidea</taxon>
        <taxon>Fasciolidae</taxon>
        <taxon>Fasciolopsis</taxon>
    </lineage>
</organism>
<evidence type="ECO:0000313" key="12">
    <source>
        <dbReference type="EMBL" id="KAA0186145.1"/>
    </source>
</evidence>
<dbReference type="EMBL" id="LUCM01009939">
    <property type="protein sequence ID" value="KAA0186145.1"/>
    <property type="molecule type" value="Genomic_DNA"/>
</dbReference>
<dbReference type="InterPro" id="IPR032828">
    <property type="entry name" value="PolyA_RNA-bd"/>
</dbReference>
<dbReference type="OrthoDB" id="445712at2759"/>
<dbReference type="GO" id="GO:1990180">
    <property type="term" value="P:mitochondrial tRNA 3'-end processing"/>
    <property type="evidence" value="ECO:0007669"/>
    <property type="project" value="TreeGrafter"/>
</dbReference>
<comment type="caution">
    <text evidence="12">The sequence shown here is derived from an EMBL/GenBank/DDBJ whole genome shotgun (WGS) entry which is preliminary data.</text>
</comment>
<dbReference type="GO" id="GO:0016779">
    <property type="term" value="F:nucleotidyltransferase activity"/>
    <property type="evidence" value="ECO:0007669"/>
    <property type="project" value="UniProtKB-KW"/>
</dbReference>
<keyword evidence="6" id="KW-0479">Metal-binding</keyword>
<sequence length="263" mass="29609">ANFEVTTLRIDTESDGRHATVVFTDDWRLDSARRDLTVNSMFLSVNVKNFDDNGLATCNQPMGEKSEVTGRLFDFFGGRKDLSERRIRFVGQPVDRIKEDYLRILRYFRFHGRLSKPEDEDSHDADIIEAITQNGGGLGKIAGERCWVELRQILLCRSAPALLHRMRESGLFCHLGLPKNADLTEMGNLWRRGILSRSPNPATCLASILSTLDEVSYLHSKYSLNPWSSLIALSFAHYPPRSGLCCYLSKAQDIGAQLIVGIS</sequence>
<keyword evidence="3 9" id="KW-0808">Transferase</keyword>
<evidence type="ECO:0000256" key="1">
    <source>
        <dbReference type="ARBA" id="ARBA00001946"/>
    </source>
</evidence>
<comment type="similarity">
    <text evidence="2 9">Belongs to the tRNA nucleotidyltransferase/poly(A) polymerase family.</text>
</comment>
<gene>
    <name evidence="12" type="ORF">FBUS_09302</name>
</gene>
<keyword evidence="13" id="KW-1185">Reference proteome</keyword>
<dbReference type="Proteomes" id="UP000728185">
    <property type="component" value="Unassembled WGS sequence"/>
</dbReference>
<dbReference type="PANTHER" id="PTHR46173">
    <property type="entry name" value="CCA TRNA NUCLEOTIDYLTRANSFERASE 1, MITOCHONDRIAL"/>
    <property type="match status" value="1"/>
</dbReference>
<dbReference type="SUPFAM" id="SSF81301">
    <property type="entry name" value="Nucleotidyltransferase"/>
    <property type="match status" value="1"/>
</dbReference>
<dbReference type="Pfam" id="PF01743">
    <property type="entry name" value="PolyA_pol"/>
    <property type="match status" value="1"/>
</dbReference>
<evidence type="ECO:0000259" key="11">
    <source>
        <dbReference type="Pfam" id="PF12627"/>
    </source>
</evidence>
<dbReference type="GO" id="GO:0046872">
    <property type="term" value="F:metal ion binding"/>
    <property type="evidence" value="ECO:0007669"/>
    <property type="project" value="UniProtKB-KW"/>
</dbReference>
<evidence type="ECO:0000256" key="6">
    <source>
        <dbReference type="ARBA" id="ARBA00022723"/>
    </source>
</evidence>
<evidence type="ECO:0000256" key="5">
    <source>
        <dbReference type="ARBA" id="ARBA00022695"/>
    </source>
</evidence>
<feature type="domain" description="tRNA nucleotidyltransferase/poly(A) polymerase RNA and SrmB- binding" evidence="11">
    <location>
        <begin position="126"/>
        <end position="175"/>
    </location>
</feature>
<dbReference type="InterPro" id="IPR002646">
    <property type="entry name" value="PolA_pol_head_dom"/>
</dbReference>
<evidence type="ECO:0000313" key="13">
    <source>
        <dbReference type="Proteomes" id="UP000728185"/>
    </source>
</evidence>
<evidence type="ECO:0000256" key="9">
    <source>
        <dbReference type="RuleBase" id="RU003953"/>
    </source>
</evidence>
<dbReference type="InterPro" id="IPR043519">
    <property type="entry name" value="NT_sf"/>
</dbReference>
<evidence type="ECO:0000256" key="4">
    <source>
        <dbReference type="ARBA" id="ARBA00022694"/>
    </source>
</evidence>